<dbReference type="EMBL" id="JARJLG010000067">
    <property type="protein sequence ID" value="KAJ7754305.1"/>
    <property type="molecule type" value="Genomic_DNA"/>
</dbReference>
<feature type="compositionally biased region" description="Polar residues" evidence="1">
    <location>
        <begin position="89"/>
        <end position="104"/>
    </location>
</feature>
<evidence type="ECO:0000313" key="3">
    <source>
        <dbReference type="Proteomes" id="UP001215280"/>
    </source>
</evidence>
<sequence>MLLPQTRRTPPTDKERGRNEEEAYSQLCSGPCHLGPEHTLDRVRHERGGPDALIPPKSISTRQSRSGFQLPSSPRPLPDRLQSRRPSPCTTLLSSRISPAQRTMTLEAGTHPPPPLYAPAPDRRGTQTNRGRSPPPYTAPPQIHIHAREVYRVQVSDFAAPESLPAHCRTAGVDLPLCFLGWRGRRKTGAASETERMGNPRDHGQGRTRPLQTMSTRPTSGTGVCLEEDHGNTTRRPPRAPETRHRARLEYAVPTMIVTAARTRGHHELGVASKKRSGAPCRRGGTKTGHVLGSRGARRETGWCYTRARECPMSNISISSTREGDYRGPMMRTSTTNDEHEVHIATAARLPSESGAKRRRRPNRAPETRHRARLESAVTTMSSARIRCVCN</sequence>
<feature type="region of interest" description="Disordered" evidence="1">
    <location>
        <begin position="1"/>
        <end position="141"/>
    </location>
</feature>
<dbReference type="AlphaFoldDB" id="A0AAD7NB30"/>
<proteinExistence type="predicted"/>
<feature type="region of interest" description="Disordered" evidence="1">
    <location>
        <begin position="188"/>
        <end position="244"/>
    </location>
</feature>
<protein>
    <submittedName>
        <fullName evidence="2">Uncharacterized protein</fullName>
    </submittedName>
</protein>
<feature type="compositionally biased region" description="Basic and acidic residues" evidence="1">
    <location>
        <begin position="10"/>
        <end position="21"/>
    </location>
</feature>
<feature type="compositionally biased region" description="Basic and acidic residues" evidence="1">
    <location>
        <begin position="35"/>
        <end position="49"/>
    </location>
</feature>
<dbReference type="Proteomes" id="UP001215280">
    <property type="component" value="Unassembled WGS sequence"/>
</dbReference>
<evidence type="ECO:0000313" key="2">
    <source>
        <dbReference type="EMBL" id="KAJ7754305.1"/>
    </source>
</evidence>
<reference evidence="2" key="1">
    <citation type="submission" date="2023-03" db="EMBL/GenBank/DDBJ databases">
        <title>Massive genome expansion in bonnet fungi (Mycena s.s.) driven by repeated elements and novel gene families across ecological guilds.</title>
        <authorList>
            <consortium name="Lawrence Berkeley National Laboratory"/>
            <person name="Harder C.B."/>
            <person name="Miyauchi S."/>
            <person name="Viragh M."/>
            <person name="Kuo A."/>
            <person name="Thoen E."/>
            <person name="Andreopoulos B."/>
            <person name="Lu D."/>
            <person name="Skrede I."/>
            <person name="Drula E."/>
            <person name="Henrissat B."/>
            <person name="Morin E."/>
            <person name="Kohler A."/>
            <person name="Barry K."/>
            <person name="LaButti K."/>
            <person name="Morin E."/>
            <person name="Salamov A."/>
            <person name="Lipzen A."/>
            <person name="Mereny Z."/>
            <person name="Hegedus B."/>
            <person name="Baldrian P."/>
            <person name="Stursova M."/>
            <person name="Weitz H."/>
            <person name="Taylor A."/>
            <person name="Grigoriev I.V."/>
            <person name="Nagy L.G."/>
            <person name="Martin F."/>
            <person name="Kauserud H."/>
        </authorList>
    </citation>
    <scope>NUCLEOTIDE SEQUENCE</scope>
    <source>
        <strain evidence="2">CBHHK188m</strain>
    </source>
</reference>
<evidence type="ECO:0000256" key="1">
    <source>
        <dbReference type="SAM" id="MobiDB-lite"/>
    </source>
</evidence>
<gene>
    <name evidence="2" type="ORF">DFH07DRAFT_959749</name>
</gene>
<organism evidence="2 3">
    <name type="scientific">Mycena maculata</name>
    <dbReference type="NCBI Taxonomy" id="230809"/>
    <lineage>
        <taxon>Eukaryota</taxon>
        <taxon>Fungi</taxon>
        <taxon>Dikarya</taxon>
        <taxon>Basidiomycota</taxon>
        <taxon>Agaricomycotina</taxon>
        <taxon>Agaricomycetes</taxon>
        <taxon>Agaricomycetidae</taxon>
        <taxon>Agaricales</taxon>
        <taxon>Marasmiineae</taxon>
        <taxon>Mycenaceae</taxon>
        <taxon>Mycena</taxon>
    </lineage>
</organism>
<name>A0AAD7NB30_9AGAR</name>
<feature type="compositionally biased region" description="Polar residues" evidence="1">
    <location>
        <begin position="210"/>
        <end position="222"/>
    </location>
</feature>
<feature type="region of interest" description="Disordered" evidence="1">
    <location>
        <begin position="351"/>
        <end position="371"/>
    </location>
</feature>
<accession>A0AAD7NB30</accession>
<comment type="caution">
    <text evidence="2">The sequence shown here is derived from an EMBL/GenBank/DDBJ whole genome shotgun (WGS) entry which is preliminary data.</text>
</comment>
<feature type="compositionally biased region" description="Polar residues" evidence="1">
    <location>
        <begin position="58"/>
        <end position="67"/>
    </location>
</feature>
<feature type="compositionally biased region" description="Basic and acidic residues" evidence="1">
    <location>
        <begin position="193"/>
        <end position="205"/>
    </location>
</feature>
<feature type="region of interest" description="Disordered" evidence="1">
    <location>
        <begin position="271"/>
        <end position="294"/>
    </location>
</feature>
<keyword evidence="3" id="KW-1185">Reference proteome</keyword>